<organism evidence="2 3">
    <name type="scientific">Sphingorhabdus buctiana</name>
    <dbReference type="NCBI Taxonomy" id="1508805"/>
    <lineage>
        <taxon>Bacteria</taxon>
        <taxon>Pseudomonadati</taxon>
        <taxon>Pseudomonadota</taxon>
        <taxon>Alphaproteobacteria</taxon>
        <taxon>Sphingomonadales</taxon>
        <taxon>Sphingomonadaceae</taxon>
        <taxon>Sphingorhabdus</taxon>
    </lineage>
</organism>
<name>A0ABW4MC32_9SPHN</name>
<gene>
    <name evidence="2" type="ORF">ACFSAG_03460</name>
</gene>
<evidence type="ECO:0008006" key="4">
    <source>
        <dbReference type="Google" id="ProtNLM"/>
    </source>
</evidence>
<dbReference type="Proteomes" id="UP001597215">
    <property type="component" value="Unassembled WGS sequence"/>
</dbReference>
<keyword evidence="1" id="KW-0472">Membrane</keyword>
<protein>
    <recommendedName>
        <fullName evidence="4">LPXTG cell wall anchor domain-containing protein</fullName>
    </recommendedName>
</protein>
<keyword evidence="1" id="KW-0812">Transmembrane</keyword>
<proteinExistence type="predicted"/>
<feature type="transmembrane region" description="Helical" evidence="1">
    <location>
        <begin position="12"/>
        <end position="30"/>
    </location>
</feature>
<evidence type="ECO:0000256" key="1">
    <source>
        <dbReference type="SAM" id="Phobius"/>
    </source>
</evidence>
<sequence>MPADEGGIPIEYPIIALTLLAILGGLAILFRRRRGKVTAEFEEQEKPAQPSPPVRLQMGGSRATAAFVPQSAMLSIASLTITGRLAVVNKTGSAIESLVIRSQMISAQPNQNEAIEAFHNTPDAGSIQSLGALAKGETIDALIEIRLPRIELASYRWTERKFVAPIILINISGQADGHRIELRLSELIGRIGAGGAARMKPLAVDRGPKRFTGVTAKPLFA</sequence>
<reference evidence="3" key="1">
    <citation type="journal article" date="2019" name="Int. J. Syst. Evol. Microbiol.">
        <title>The Global Catalogue of Microorganisms (GCM) 10K type strain sequencing project: providing services to taxonomists for standard genome sequencing and annotation.</title>
        <authorList>
            <consortium name="The Broad Institute Genomics Platform"/>
            <consortium name="The Broad Institute Genome Sequencing Center for Infectious Disease"/>
            <person name="Wu L."/>
            <person name="Ma J."/>
        </authorList>
    </citation>
    <scope>NUCLEOTIDE SEQUENCE [LARGE SCALE GENOMIC DNA]</scope>
    <source>
        <strain evidence="3">CGMCC 1.12449</strain>
    </source>
</reference>
<comment type="caution">
    <text evidence="2">The sequence shown here is derived from an EMBL/GenBank/DDBJ whole genome shotgun (WGS) entry which is preliminary data.</text>
</comment>
<dbReference type="EMBL" id="JBHUEL010000003">
    <property type="protein sequence ID" value="MFD1765895.1"/>
    <property type="molecule type" value="Genomic_DNA"/>
</dbReference>
<keyword evidence="1" id="KW-1133">Transmembrane helix</keyword>
<evidence type="ECO:0000313" key="2">
    <source>
        <dbReference type="EMBL" id="MFD1765895.1"/>
    </source>
</evidence>
<keyword evidence="3" id="KW-1185">Reference proteome</keyword>
<evidence type="ECO:0000313" key="3">
    <source>
        <dbReference type="Proteomes" id="UP001597215"/>
    </source>
</evidence>
<accession>A0ABW4MC32</accession>
<dbReference type="RefSeq" id="WP_381511426.1">
    <property type="nucleotide sequence ID" value="NZ_JBHUEL010000003.1"/>
</dbReference>